<keyword evidence="14" id="KW-1185">Reference proteome</keyword>
<dbReference type="Gene3D" id="3.90.180.10">
    <property type="entry name" value="Medium-chain alcohol dehydrogenases, catalytic domain"/>
    <property type="match status" value="1"/>
</dbReference>
<dbReference type="GO" id="GO:1901336">
    <property type="term" value="P:lactone biosynthetic process"/>
    <property type="evidence" value="ECO:0007669"/>
    <property type="project" value="UniProtKB-ARBA"/>
</dbReference>
<evidence type="ECO:0000256" key="6">
    <source>
        <dbReference type="ARBA" id="ARBA00023268"/>
    </source>
</evidence>
<dbReference type="InterPro" id="IPR013217">
    <property type="entry name" value="Methyltransf_12"/>
</dbReference>
<dbReference type="InterPro" id="IPR020843">
    <property type="entry name" value="ER"/>
</dbReference>
<dbReference type="InterPro" id="IPR036291">
    <property type="entry name" value="NAD(P)-bd_dom_sf"/>
</dbReference>
<dbReference type="PROSITE" id="PS00606">
    <property type="entry name" value="KS3_1"/>
    <property type="match status" value="1"/>
</dbReference>
<evidence type="ECO:0000256" key="3">
    <source>
        <dbReference type="ARBA" id="ARBA00022679"/>
    </source>
</evidence>
<dbReference type="CDD" id="cd02440">
    <property type="entry name" value="AdoMet_MTases"/>
    <property type="match status" value="1"/>
</dbReference>
<accession>A0A8H6G667</accession>
<dbReference type="InterPro" id="IPR016035">
    <property type="entry name" value="Acyl_Trfase/lysoPLipase"/>
</dbReference>
<keyword evidence="4" id="KW-0521">NADP</keyword>
<feature type="domain" description="Ketosynthase family 3 (KS3)" evidence="11">
    <location>
        <begin position="107"/>
        <end position="534"/>
    </location>
</feature>
<dbReference type="SMART" id="SM00826">
    <property type="entry name" value="PKS_DH"/>
    <property type="match status" value="1"/>
</dbReference>
<dbReference type="InterPro" id="IPR049551">
    <property type="entry name" value="PKS_DH_C"/>
</dbReference>
<dbReference type="InterPro" id="IPR013968">
    <property type="entry name" value="PKS_KR"/>
</dbReference>
<dbReference type="InterPro" id="IPR032821">
    <property type="entry name" value="PKS_assoc"/>
</dbReference>
<reference evidence="13 14" key="1">
    <citation type="journal article" date="2020" name="Genomics">
        <title>Complete, high-quality genomes from long-read metagenomic sequencing of two wolf lichen thalli reveals enigmatic genome architecture.</title>
        <authorList>
            <person name="McKenzie S.K."/>
            <person name="Walston R.F."/>
            <person name="Allen J.L."/>
        </authorList>
    </citation>
    <scope>NUCLEOTIDE SEQUENCE [LARGE SCALE GENOMIC DNA]</scope>
    <source>
        <strain evidence="13">WasteWater2</strain>
    </source>
</reference>
<sequence>MDVILRNGFSENQLKGVDRDAILMAYGQDPTKASMPKSTIDGVKPPVVLFQESSAVAEPRDNFQNIDTNGDLREELRPASTNVNGRQGSQHRRAKVASPISAPEDGVVPIAIVGMSCRFPGGASDVEKFWELVSEGRSAWSEVPRSRFNVDAFYHPNSDRTDSTNTKAGHFLQGTEHSQFDASFFNISPNEAKAMDPRARMHLEGAYEALENAGIPLSEVTGSDTAVFIGAFGADYGDLMARDPGIVPAYKLTGLGVSLFSNRISHWFDLRGPSATVDTACSASTTALHMACECLRKGDSKMAIVSGANLMLDPDIMLALSTLKFLSPDGRTYMFDQRANGYSRGEGIGTLVIKPLSEALQANDPIHAVIRNTRTNQDGRTPGITMPSQEAQRSLIQTTYQEARLNPFETDFFEAHGTGTQAGDRAEAEALSSALGTASRPSEKPLHVGSIKTLLGHTEGCSGVAGVMHAVMALRNKAILPNCNFETPSDQINFDAWKIKVPTKLESWPTNHPRRASVNSFGYGGSNVHVILEEAPEQVSNRMDTNGTMVKPDADLVHGRKILYLTANDSGGIERQARLLAAYLHGRVGLGPMNDLVYTLCQRRSIHKHRYALQSDSLQGFQSILKKVKYNPPKLGGFRKLAFVFTGQGAQWPKMGCELLAAYPVFKNAFQAADKHMGSLGATWSLLDEIHREAAESKVDEAFISQPLCTAFQIALINLLQSWAIRPSIVVGHSSGEIAAAYTAGMLSLESAISIAYYRGKLSSQLIPEDGTPKGGMLAAGLSAEDAKSYIEGVDSGKVTIACINSPKSVTLSGDVAAIDELHSRFEEKRLFSRKLKVNVAYHSVHMKAIAEEYSRSLRGLEIQPRHHGVKFYSSVFPGISVETNTEYWVQNLLSTVRFSEAMKIVLESQTEHDLACIEIGPHSALAGPLKQISQSLSAEAKAEYFPSILRNENGVEQALNLACNLFNNGWQIDLAYINFPFGMAGLRVLTDLPSYAWNHSTQHWHEGRLSKNYRHRTNPPHDLLGTLLDDSSDLDMRWTKHIRHSDLQWLKDHVIGSEILLPAAAYLAMAMEAVGQKASISGLLVQGYTLRDVTFSKALVVPEASDGVEVSLILEPFRQSSAAASTNWDEFRVISFGPDRKAYEHCHGLISITHNPNFNFSSNDETMLAMMRHDKDMKPELYKQWLSQAASSGNELGSSFQLVSECCLKGEYGFYNLRVPDRSGYESPLTISVPLMDSFLQITILAHANTARPLEGTIVPTSITELAISSSIGREPGHVLYSRGSTTELGPRNFEGQVIVAQDRGDILEPVVQIIGVKYVCIARDEESKSDNTKTKLCWDVLWEEDPDDLSQNDVAKRWPINELAPHEMPQIIIRERAAWYCLRSALGSLTDTDIEKMAPHHRNYYNWMKKKMELGQNGNLPFQKNCHQQEWSSTDEHTVESTLQQAAASGAQGCMVTRVGRRLLDVLRGEVEPLSLMLEDDLLNRYYAESPDQDRVYEQAARFVGLVAHKNPKLRVLEIGAGTGSATSFILKALGGYDNDYPQFSTYVFTDISTGFFEKAQTKFKAWGSLISYKPLNIEDDLKVQGFDESEGYDIIVAANVLHATHNMHHTMSQVNRLLKTNGKLILVEAFAGRRIYGELIFGLLPGWWMGVTEGRTDSPLLSEGQWASLLKRTGYSGLDICLRDSLDEQLWTMSTMISTKESGNSGVDPFDIRIIYDTPQERDLVNILAKNVDRFSSTRPLISALSETDPLEQLIVVVDHASGSLLLELNERKLEILKSIFAQAKGVLWITFGGSGNGKNAGAGAVSGILRTLRSENGGMNYVACDVEAEDFSKPELAQTISKVFAKAFSKSTMDLSPKDFEYAIWNGRIMIPRLVEDKLANKAMMTLPSKREPEEQCLWQEHSCLCLDMGQVGLLDTFQFVHSEKCSGEIQLDEVEIEVKTVGLNFHDLLIATAQLPDPNGYGVECAGIITKIGKAAHHLKVGDRVCAIAPSSFANRVRTPQTLVRIMPDNMTFEVGASIPSVFTTSYYCIHHAARLRKNESILIHSAAGGIGQACIKMAQLVGAEIFVTAGSPAKVDFLEKAFGLPPSHILNSRTLDFRHEIMALTKGKGIDVIINSLAGDALRESWRCLAMFGRFIELGKRDAVDNSRLDMAPFERSASFISVGWDHFGNHRPEFVGSVLQEVMDLFANGTLTPLEPITIFPMSEVEPAFRFMSSGNHMGKIVVTADRDCLVKVIPQLPPPLQLRADASYLLVGGLGGIGVEIAKWMVNELGAQSLILISRSGMDAAGAVDTVEALRKPDVTITVRKCDVADRESLSAVLHDCAQTLPPIRGVVQGAMVLKDAIFPNMTLTKYNQALDPKIRGSQNLHDLFSQSSDQLDFFVMLSSLCGLLGNASQSNYAAGNTFQDALAHHRASHGLPALSIDVGKVVDAGWVAQNQDVVSRGVLAMAKDIRVKDLTALIEHHVRAGSGRAAAQVAVGIEDYPAFDARFSHVGAILAGGLSQGRESQAQTRSLESQMAAAGHDSARLLSVILEAFKQKLGRLLALKVEDVHEEDTIAGHGVDSLVAVEIRNWLRKEVGANVTVFEILNGKINKRFDSRVRKCVQSSTQNWKSLGLRLLPEENCARWSRVNLCIECGRTSVSEQEFVE</sequence>
<dbReference type="SUPFAM" id="SSF55048">
    <property type="entry name" value="Probable ACP-binding domain of malonyl-CoA ACP transacylase"/>
    <property type="match status" value="1"/>
</dbReference>
<dbReference type="InterPro" id="IPR042104">
    <property type="entry name" value="PKS_dehydratase_sf"/>
</dbReference>
<dbReference type="PROSITE" id="PS52019">
    <property type="entry name" value="PKS_MFAS_DH"/>
    <property type="match status" value="1"/>
</dbReference>
<evidence type="ECO:0000256" key="1">
    <source>
        <dbReference type="ARBA" id="ARBA00022450"/>
    </source>
</evidence>
<dbReference type="SMART" id="SM00829">
    <property type="entry name" value="PKS_ER"/>
    <property type="match status" value="1"/>
</dbReference>
<organism evidence="13 14">
    <name type="scientific">Letharia columbiana</name>
    <dbReference type="NCBI Taxonomy" id="112416"/>
    <lineage>
        <taxon>Eukaryota</taxon>
        <taxon>Fungi</taxon>
        <taxon>Dikarya</taxon>
        <taxon>Ascomycota</taxon>
        <taxon>Pezizomycotina</taxon>
        <taxon>Lecanoromycetes</taxon>
        <taxon>OSLEUM clade</taxon>
        <taxon>Lecanoromycetidae</taxon>
        <taxon>Lecanorales</taxon>
        <taxon>Lecanorineae</taxon>
        <taxon>Parmeliaceae</taxon>
        <taxon>Letharia</taxon>
    </lineage>
</organism>
<feature type="region of interest" description="C-terminal hotdog fold" evidence="8">
    <location>
        <begin position="1178"/>
        <end position="1329"/>
    </location>
</feature>
<dbReference type="InterPro" id="IPR016039">
    <property type="entry name" value="Thiolase-like"/>
</dbReference>
<feature type="domain" description="PKS/mFAS DH" evidence="12">
    <location>
        <begin position="1022"/>
        <end position="1329"/>
    </location>
</feature>
<feature type="region of interest" description="N-terminal hotdog fold" evidence="8">
    <location>
        <begin position="1022"/>
        <end position="1158"/>
    </location>
</feature>
<dbReference type="SUPFAM" id="SSF51735">
    <property type="entry name" value="NAD(P)-binding Rossmann-fold domains"/>
    <property type="match status" value="2"/>
</dbReference>
<dbReference type="Pfam" id="PF00698">
    <property type="entry name" value="Acyl_transf_1"/>
    <property type="match status" value="1"/>
</dbReference>
<evidence type="ECO:0000313" key="14">
    <source>
        <dbReference type="Proteomes" id="UP000578531"/>
    </source>
</evidence>
<dbReference type="GO" id="GO:0004315">
    <property type="term" value="F:3-oxoacyl-[acyl-carrier-protein] synthase activity"/>
    <property type="evidence" value="ECO:0007669"/>
    <property type="project" value="InterPro"/>
</dbReference>
<dbReference type="InterPro" id="IPR014043">
    <property type="entry name" value="Acyl_transferase_dom"/>
</dbReference>
<dbReference type="InterPro" id="IPR029063">
    <property type="entry name" value="SAM-dependent_MTases_sf"/>
</dbReference>
<dbReference type="SMART" id="SM00827">
    <property type="entry name" value="PKS_AT"/>
    <property type="match status" value="1"/>
</dbReference>
<dbReference type="Gene3D" id="3.40.50.720">
    <property type="entry name" value="NAD(P)-binding Rossmann-like Domain"/>
    <property type="match status" value="2"/>
</dbReference>
<dbReference type="Gene3D" id="3.10.129.110">
    <property type="entry name" value="Polyketide synthase dehydratase"/>
    <property type="match status" value="1"/>
</dbReference>
<dbReference type="GO" id="GO:0016491">
    <property type="term" value="F:oxidoreductase activity"/>
    <property type="evidence" value="ECO:0007669"/>
    <property type="project" value="UniProtKB-KW"/>
</dbReference>
<dbReference type="GeneID" id="59281743"/>
<dbReference type="InterPro" id="IPR049900">
    <property type="entry name" value="PKS_mFAS_DH"/>
</dbReference>
<keyword evidence="5" id="KW-0560">Oxidoreductase</keyword>
<evidence type="ECO:0008006" key="15">
    <source>
        <dbReference type="Google" id="ProtNLM"/>
    </source>
</evidence>
<evidence type="ECO:0000256" key="9">
    <source>
        <dbReference type="SAM" id="MobiDB-lite"/>
    </source>
</evidence>
<dbReference type="Pfam" id="PF02801">
    <property type="entry name" value="Ketoacyl-synt_C"/>
    <property type="match status" value="1"/>
</dbReference>
<proteinExistence type="predicted"/>
<dbReference type="Pfam" id="PF00109">
    <property type="entry name" value="ketoacyl-synt"/>
    <property type="match status" value="1"/>
</dbReference>
<dbReference type="CDD" id="cd05195">
    <property type="entry name" value="enoyl_red"/>
    <property type="match status" value="1"/>
</dbReference>
<dbReference type="InterPro" id="IPR011032">
    <property type="entry name" value="GroES-like_sf"/>
</dbReference>
<dbReference type="CDD" id="cd00833">
    <property type="entry name" value="PKS"/>
    <property type="match status" value="1"/>
</dbReference>
<comment type="caution">
    <text evidence="13">The sequence shown here is derived from an EMBL/GenBank/DDBJ whole genome shotgun (WGS) entry which is preliminary data.</text>
</comment>
<evidence type="ECO:0000256" key="5">
    <source>
        <dbReference type="ARBA" id="ARBA00023002"/>
    </source>
</evidence>
<dbReference type="InterPro" id="IPR057326">
    <property type="entry name" value="KR_dom"/>
</dbReference>
<evidence type="ECO:0000259" key="10">
    <source>
        <dbReference type="PROSITE" id="PS50075"/>
    </source>
</evidence>
<dbReference type="SUPFAM" id="SSF52151">
    <property type="entry name" value="FabD/lysophospholipase-like"/>
    <property type="match status" value="1"/>
</dbReference>
<dbReference type="PROSITE" id="PS50075">
    <property type="entry name" value="CARRIER"/>
    <property type="match status" value="1"/>
</dbReference>
<dbReference type="PANTHER" id="PTHR43775">
    <property type="entry name" value="FATTY ACID SYNTHASE"/>
    <property type="match status" value="1"/>
</dbReference>
<dbReference type="EMBL" id="JACCJC010000001">
    <property type="protein sequence ID" value="KAF6241353.1"/>
    <property type="molecule type" value="Genomic_DNA"/>
</dbReference>
<dbReference type="Pfam" id="PF14765">
    <property type="entry name" value="PS-DH"/>
    <property type="match status" value="1"/>
</dbReference>
<dbReference type="Pfam" id="PF23114">
    <property type="entry name" value="NAD-bd_HRPKS_sdrA"/>
    <property type="match status" value="1"/>
</dbReference>
<feature type="active site" description="Proton donor; for dehydratase activity" evidence="8">
    <location>
        <position position="1238"/>
    </location>
</feature>
<dbReference type="Pfam" id="PF08240">
    <property type="entry name" value="ADH_N"/>
    <property type="match status" value="1"/>
</dbReference>
<dbReference type="GO" id="GO:0004312">
    <property type="term" value="F:fatty acid synthase activity"/>
    <property type="evidence" value="ECO:0007669"/>
    <property type="project" value="TreeGrafter"/>
</dbReference>
<dbReference type="PANTHER" id="PTHR43775:SF29">
    <property type="entry name" value="ASPERFURANONE POLYKETIDE SYNTHASE AFOG-RELATED"/>
    <property type="match status" value="1"/>
</dbReference>
<dbReference type="Pfam" id="PF23297">
    <property type="entry name" value="ACP_SdgA_C"/>
    <property type="match status" value="1"/>
</dbReference>
<dbReference type="PROSITE" id="PS52004">
    <property type="entry name" value="KS3_2"/>
    <property type="match status" value="1"/>
</dbReference>
<dbReference type="InterPro" id="IPR001227">
    <property type="entry name" value="Ac_transferase_dom_sf"/>
</dbReference>
<dbReference type="InterPro" id="IPR036736">
    <property type="entry name" value="ACP-like_sf"/>
</dbReference>
<keyword evidence="7" id="KW-0012">Acyltransferase</keyword>
<keyword evidence="2" id="KW-0597">Phosphoprotein</keyword>
<dbReference type="Gene3D" id="3.40.50.150">
    <property type="entry name" value="Vaccinia Virus protein VP39"/>
    <property type="match status" value="1"/>
</dbReference>
<dbReference type="FunFam" id="3.40.50.720:FF:000209">
    <property type="entry name" value="Polyketide synthase Pks12"/>
    <property type="match status" value="1"/>
</dbReference>
<protein>
    <recommendedName>
        <fullName evidence="15">Polyketide synthase</fullName>
    </recommendedName>
</protein>
<dbReference type="InterPro" id="IPR020806">
    <property type="entry name" value="PKS_PP-bd"/>
</dbReference>
<dbReference type="SMART" id="SM00822">
    <property type="entry name" value="PKS_KR"/>
    <property type="match status" value="1"/>
</dbReference>
<dbReference type="GO" id="GO:0031177">
    <property type="term" value="F:phosphopantetheine binding"/>
    <property type="evidence" value="ECO:0007669"/>
    <property type="project" value="InterPro"/>
</dbReference>
<dbReference type="SUPFAM" id="SSF53901">
    <property type="entry name" value="Thiolase-like"/>
    <property type="match status" value="1"/>
</dbReference>
<evidence type="ECO:0000256" key="7">
    <source>
        <dbReference type="ARBA" id="ARBA00023315"/>
    </source>
</evidence>
<evidence type="ECO:0000256" key="8">
    <source>
        <dbReference type="PROSITE-ProRule" id="PRU01363"/>
    </source>
</evidence>
<evidence type="ECO:0000259" key="12">
    <source>
        <dbReference type="PROSITE" id="PS52019"/>
    </source>
</evidence>
<dbReference type="SMART" id="SM00823">
    <property type="entry name" value="PKS_PP"/>
    <property type="match status" value="1"/>
</dbReference>
<dbReference type="GO" id="GO:0044550">
    <property type="term" value="P:secondary metabolite biosynthetic process"/>
    <property type="evidence" value="ECO:0007669"/>
    <property type="project" value="TreeGrafter"/>
</dbReference>
<dbReference type="FunFam" id="3.40.47.10:FF:000019">
    <property type="entry name" value="Polyketide synthase type I"/>
    <property type="match status" value="1"/>
</dbReference>
<dbReference type="InterPro" id="IPR014031">
    <property type="entry name" value="Ketoacyl_synth_C"/>
</dbReference>
<dbReference type="InterPro" id="IPR050091">
    <property type="entry name" value="PKS_NRPS_Biosynth_Enz"/>
</dbReference>
<dbReference type="Proteomes" id="UP000578531">
    <property type="component" value="Unassembled WGS sequence"/>
</dbReference>
<evidence type="ECO:0000256" key="4">
    <source>
        <dbReference type="ARBA" id="ARBA00022857"/>
    </source>
</evidence>
<feature type="active site" description="Proton acceptor; for dehydratase activity" evidence="8">
    <location>
        <position position="1054"/>
    </location>
</feature>
<dbReference type="InterPro" id="IPR009081">
    <property type="entry name" value="PP-bd_ACP"/>
</dbReference>
<dbReference type="Gene3D" id="3.40.366.10">
    <property type="entry name" value="Malonyl-Coenzyme A Acyl Carrier Protein, domain 2"/>
    <property type="match status" value="1"/>
</dbReference>
<evidence type="ECO:0000256" key="2">
    <source>
        <dbReference type="ARBA" id="ARBA00022553"/>
    </source>
</evidence>
<dbReference type="SUPFAM" id="SSF53335">
    <property type="entry name" value="S-adenosyl-L-methionine-dependent methyltransferases"/>
    <property type="match status" value="1"/>
</dbReference>
<dbReference type="GO" id="GO:0006633">
    <property type="term" value="P:fatty acid biosynthetic process"/>
    <property type="evidence" value="ECO:0007669"/>
    <property type="project" value="InterPro"/>
</dbReference>
<keyword evidence="6" id="KW-0511">Multifunctional enzyme</keyword>
<dbReference type="InterPro" id="IPR013154">
    <property type="entry name" value="ADH-like_N"/>
</dbReference>
<dbReference type="InterPro" id="IPR018201">
    <property type="entry name" value="Ketoacyl_synth_AS"/>
</dbReference>
<keyword evidence="1" id="KW-0596">Phosphopantetheine</keyword>
<dbReference type="RefSeq" id="XP_037170593.1">
    <property type="nucleotide sequence ID" value="XM_037302014.1"/>
</dbReference>
<dbReference type="InterPro" id="IPR020807">
    <property type="entry name" value="PKS_DH"/>
</dbReference>
<dbReference type="SUPFAM" id="SSF47336">
    <property type="entry name" value="ACP-like"/>
    <property type="match status" value="1"/>
</dbReference>
<dbReference type="SUPFAM" id="SSF50129">
    <property type="entry name" value="GroES-like"/>
    <property type="match status" value="1"/>
</dbReference>
<dbReference type="Pfam" id="PF13602">
    <property type="entry name" value="ADH_zinc_N_2"/>
    <property type="match status" value="1"/>
</dbReference>
<dbReference type="SMART" id="SM00825">
    <property type="entry name" value="PKS_KS"/>
    <property type="match status" value="1"/>
</dbReference>
<keyword evidence="3" id="KW-0808">Transferase</keyword>
<dbReference type="InterPro" id="IPR056501">
    <property type="entry name" value="NAD-bd_HRPKS_sdrA"/>
</dbReference>
<dbReference type="OrthoDB" id="329835at2759"/>
<feature type="region of interest" description="Disordered" evidence="9">
    <location>
        <begin position="79"/>
        <end position="99"/>
    </location>
</feature>
<dbReference type="Pfam" id="PF16197">
    <property type="entry name" value="KAsynt_C_assoc"/>
    <property type="match status" value="1"/>
</dbReference>
<dbReference type="InterPro" id="IPR016036">
    <property type="entry name" value="Malonyl_transacylase_ACP-bd"/>
</dbReference>
<name>A0A8H6G667_9LECA</name>
<dbReference type="InterPro" id="IPR020841">
    <property type="entry name" value="PKS_Beta-ketoAc_synthase_dom"/>
</dbReference>
<dbReference type="Pfam" id="PF08659">
    <property type="entry name" value="KR"/>
    <property type="match status" value="1"/>
</dbReference>
<dbReference type="InterPro" id="IPR014030">
    <property type="entry name" value="Ketoacyl_synth_N"/>
</dbReference>
<dbReference type="Gene3D" id="1.10.1200.10">
    <property type="entry name" value="ACP-like"/>
    <property type="match status" value="1"/>
</dbReference>
<dbReference type="Pfam" id="PF08242">
    <property type="entry name" value="Methyltransf_12"/>
    <property type="match status" value="1"/>
</dbReference>
<feature type="domain" description="Carrier" evidence="10">
    <location>
        <begin position="2533"/>
        <end position="2614"/>
    </location>
</feature>
<evidence type="ECO:0000313" key="13">
    <source>
        <dbReference type="EMBL" id="KAF6241353.1"/>
    </source>
</evidence>
<dbReference type="Gene3D" id="3.40.47.10">
    <property type="match status" value="1"/>
</dbReference>
<feature type="compositionally biased region" description="Polar residues" evidence="9">
    <location>
        <begin position="79"/>
        <end position="88"/>
    </location>
</feature>
<dbReference type="InterPro" id="IPR049552">
    <property type="entry name" value="PKS_DH_N"/>
</dbReference>
<gene>
    <name evidence="13" type="ORF">HO173_000063</name>
</gene>
<evidence type="ECO:0000259" key="11">
    <source>
        <dbReference type="PROSITE" id="PS52004"/>
    </source>
</evidence>
<dbReference type="Pfam" id="PF21089">
    <property type="entry name" value="PKS_DH_N"/>
    <property type="match status" value="1"/>
</dbReference>